<organism evidence="9 10">
    <name type="scientific">Campylobacter hepaticus</name>
    <dbReference type="NCBI Taxonomy" id="1813019"/>
    <lineage>
        <taxon>Bacteria</taxon>
        <taxon>Pseudomonadati</taxon>
        <taxon>Campylobacterota</taxon>
        <taxon>Epsilonproteobacteria</taxon>
        <taxon>Campylobacterales</taxon>
        <taxon>Campylobacteraceae</taxon>
        <taxon>Campylobacter</taxon>
    </lineage>
</organism>
<accession>A0A424Z0R3</accession>
<comment type="similarity">
    <text evidence="7">Belongs to the binding-protein-dependent transport system permease family.</text>
</comment>
<feature type="domain" description="ABC transmembrane type-1" evidence="8">
    <location>
        <begin position="66"/>
        <end position="256"/>
    </location>
</feature>
<dbReference type="PANTHER" id="PTHR43744:SF12">
    <property type="entry name" value="ABC TRANSPORTER PERMEASE PROTEIN MG189-RELATED"/>
    <property type="match status" value="1"/>
</dbReference>
<dbReference type="Gene3D" id="1.10.3720.10">
    <property type="entry name" value="MetI-like"/>
    <property type="match status" value="1"/>
</dbReference>
<dbReference type="PROSITE" id="PS50928">
    <property type="entry name" value="ABC_TM1"/>
    <property type="match status" value="1"/>
</dbReference>
<keyword evidence="5 7" id="KW-1133">Transmembrane helix</keyword>
<keyword evidence="4 7" id="KW-0812">Transmembrane</keyword>
<evidence type="ECO:0000313" key="10">
    <source>
        <dbReference type="Proteomes" id="UP000286095"/>
    </source>
</evidence>
<protein>
    <submittedName>
        <fullName evidence="9">Carbohydrate ABC transporter permease</fullName>
    </submittedName>
</protein>
<dbReference type="InterPro" id="IPR000515">
    <property type="entry name" value="MetI-like"/>
</dbReference>
<feature type="transmembrane region" description="Helical" evidence="7">
    <location>
        <begin position="135"/>
        <end position="155"/>
    </location>
</feature>
<evidence type="ECO:0000256" key="1">
    <source>
        <dbReference type="ARBA" id="ARBA00004651"/>
    </source>
</evidence>
<evidence type="ECO:0000256" key="7">
    <source>
        <dbReference type="RuleBase" id="RU363032"/>
    </source>
</evidence>
<dbReference type="EMBL" id="QURW01000008">
    <property type="protein sequence ID" value="RQD87745.1"/>
    <property type="molecule type" value="Genomic_DNA"/>
</dbReference>
<name>A0A424Z0R3_9BACT</name>
<feature type="transmembrane region" description="Helical" evidence="7">
    <location>
        <begin position="65"/>
        <end position="89"/>
    </location>
</feature>
<dbReference type="Pfam" id="PF00528">
    <property type="entry name" value="BPD_transp_1"/>
    <property type="match status" value="1"/>
</dbReference>
<dbReference type="CDD" id="cd06261">
    <property type="entry name" value="TM_PBP2"/>
    <property type="match status" value="1"/>
</dbReference>
<comment type="subcellular location">
    <subcellularLocation>
        <location evidence="1 7">Cell membrane</location>
        <topology evidence="1 7">Multi-pass membrane protein</topology>
    </subcellularLocation>
</comment>
<evidence type="ECO:0000256" key="5">
    <source>
        <dbReference type="ARBA" id="ARBA00022989"/>
    </source>
</evidence>
<comment type="caution">
    <text evidence="9">The sequence shown here is derived from an EMBL/GenBank/DDBJ whole genome shotgun (WGS) entry which is preliminary data.</text>
</comment>
<dbReference type="GO" id="GO:0005886">
    <property type="term" value="C:plasma membrane"/>
    <property type="evidence" value="ECO:0007669"/>
    <property type="project" value="UniProtKB-SubCell"/>
</dbReference>
<dbReference type="PANTHER" id="PTHR43744">
    <property type="entry name" value="ABC TRANSPORTER PERMEASE PROTEIN MG189-RELATED-RELATED"/>
    <property type="match status" value="1"/>
</dbReference>
<dbReference type="SUPFAM" id="SSF161098">
    <property type="entry name" value="MetI-like"/>
    <property type="match status" value="1"/>
</dbReference>
<evidence type="ECO:0000256" key="3">
    <source>
        <dbReference type="ARBA" id="ARBA00022475"/>
    </source>
</evidence>
<sequence>MFKILRHVFLSILSLFFIFPFLWMLISSFKPENEFFSSTFNFFPQNFSLIENYTKALEENNLLEFLFNGFFVCFAILLIQILIAYPCAYALSKYKFKGQKFLLIVIICSLLIPTQAICIPWYILMHYFGVLDSYIALILPFSISVFGIFLIKQFIDSIPNDIIYAARMDGLSELGILLKIILPLSTPALISFGIFSIVAHWNDYFWPLIAISSPQYFTPTLGVISFKNNEAGTDYGALMAASTIIVTPLIISFLIVQKKFIQGIVNTGMK</sequence>
<evidence type="ECO:0000256" key="6">
    <source>
        <dbReference type="ARBA" id="ARBA00023136"/>
    </source>
</evidence>
<keyword evidence="6 7" id="KW-0472">Membrane</keyword>
<feature type="transmembrane region" description="Helical" evidence="7">
    <location>
        <begin position="176"/>
        <end position="198"/>
    </location>
</feature>
<evidence type="ECO:0000313" key="9">
    <source>
        <dbReference type="EMBL" id="RQD87745.1"/>
    </source>
</evidence>
<feature type="transmembrane region" description="Helical" evidence="7">
    <location>
        <begin position="7"/>
        <end position="26"/>
    </location>
</feature>
<evidence type="ECO:0000256" key="2">
    <source>
        <dbReference type="ARBA" id="ARBA00022448"/>
    </source>
</evidence>
<reference evidence="9 10" key="1">
    <citation type="submission" date="2018-08" db="EMBL/GenBank/DDBJ databases">
        <title>Survival mechanisms of Campylobacter hepaticus identified by genomic analysis and comparative transcriptomic analysis of in vivo and in vitro derived bacteria.</title>
        <authorList>
            <person name="Van T.T.H."/>
            <person name="Moore R.J."/>
        </authorList>
    </citation>
    <scope>NUCLEOTIDE SEQUENCE [LARGE SCALE GENOMIC DNA]</scope>
    <source>
        <strain evidence="9 10">54L</strain>
    </source>
</reference>
<feature type="transmembrane region" description="Helical" evidence="7">
    <location>
        <begin position="235"/>
        <end position="256"/>
    </location>
</feature>
<evidence type="ECO:0000256" key="4">
    <source>
        <dbReference type="ARBA" id="ARBA00022692"/>
    </source>
</evidence>
<dbReference type="AlphaFoldDB" id="A0A424Z0R3"/>
<evidence type="ECO:0000259" key="8">
    <source>
        <dbReference type="PROSITE" id="PS50928"/>
    </source>
</evidence>
<dbReference type="Proteomes" id="UP000286095">
    <property type="component" value="Unassembled WGS sequence"/>
</dbReference>
<feature type="transmembrane region" description="Helical" evidence="7">
    <location>
        <begin position="101"/>
        <end position="123"/>
    </location>
</feature>
<dbReference type="GO" id="GO:0055085">
    <property type="term" value="P:transmembrane transport"/>
    <property type="evidence" value="ECO:0007669"/>
    <property type="project" value="InterPro"/>
</dbReference>
<gene>
    <name evidence="9" type="ORF">DZD40_04170</name>
</gene>
<dbReference type="RefSeq" id="WP_124134428.1">
    <property type="nucleotide sequence ID" value="NZ_QURW01000008.1"/>
</dbReference>
<keyword evidence="2 7" id="KW-0813">Transport</keyword>
<keyword evidence="3" id="KW-1003">Cell membrane</keyword>
<dbReference type="InterPro" id="IPR035906">
    <property type="entry name" value="MetI-like_sf"/>
</dbReference>
<proteinExistence type="inferred from homology"/>